<dbReference type="PANTHER" id="PTHR33110">
    <property type="entry name" value="F-BOX/KELCH-REPEAT PROTEIN-RELATED"/>
    <property type="match status" value="1"/>
</dbReference>
<sequence>MEQSRWPDLPSDALRDISGRLPDAADFFRFHAVCKPWRDTSTPIQSSPPWLLDAPEKDSVPLRFRCMFAKSSYRAQPSISGAGRRIWLSTADVAAIRTQCSVRAEFKAALLRPGDTKWTIVERTLWKAGTSGEHCVVYRNGRILFKIYYDYGGVFMEVYKLDGETSATPEKTRWMKKDGRSLADRVLFLGSPNTFAIDTSLLGGHGGCAYFVYPNGKAFPRNGYAMPIDQYGVFRYNLIENKVKLIERLPQGWYEEKCHYRKTVLPRRPKLCLRQPSAYLELCRQPSPGRRATPIYADGSRRHRTAVDLDADTPTAAVGINQPSAYLWARRRRP</sequence>
<accession>R7WF88</accession>
<proteinExistence type="predicted"/>
<dbReference type="PANTHER" id="PTHR33110:SF134">
    <property type="entry name" value="OS09G0565350 PROTEIN"/>
    <property type="match status" value="1"/>
</dbReference>
<dbReference type="SUPFAM" id="SSF81383">
    <property type="entry name" value="F-box domain"/>
    <property type="match status" value="1"/>
</dbReference>
<dbReference type="EnsemblPlants" id="EMT19680">
    <property type="protein sequence ID" value="EMT19680"/>
    <property type="gene ID" value="F775_13830"/>
</dbReference>
<name>R7WF88_AEGTA</name>
<protein>
    <submittedName>
        <fullName evidence="1">Uncharacterized protein</fullName>
    </submittedName>
</protein>
<reference evidence="1" key="1">
    <citation type="submission" date="2015-06" db="UniProtKB">
        <authorList>
            <consortium name="EnsemblPlants"/>
        </authorList>
    </citation>
    <scope>IDENTIFICATION</scope>
</reference>
<dbReference type="InterPro" id="IPR036047">
    <property type="entry name" value="F-box-like_dom_sf"/>
</dbReference>
<evidence type="ECO:0000313" key="1">
    <source>
        <dbReference type="EnsemblPlants" id="EMT19680"/>
    </source>
</evidence>
<organism evidence="1">
    <name type="scientific">Aegilops tauschii</name>
    <name type="common">Tausch's goatgrass</name>
    <name type="synonym">Aegilops squarrosa</name>
    <dbReference type="NCBI Taxonomy" id="37682"/>
    <lineage>
        <taxon>Eukaryota</taxon>
        <taxon>Viridiplantae</taxon>
        <taxon>Streptophyta</taxon>
        <taxon>Embryophyta</taxon>
        <taxon>Tracheophyta</taxon>
        <taxon>Spermatophyta</taxon>
        <taxon>Magnoliopsida</taxon>
        <taxon>Liliopsida</taxon>
        <taxon>Poales</taxon>
        <taxon>Poaceae</taxon>
        <taxon>BOP clade</taxon>
        <taxon>Pooideae</taxon>
        <taxon>Triticodae</taxon>
        <taxon>Triticeae</taxon>
        <taxon>Triticinae</taxon>
        <taxon>Aegilops</taxon>
    </lineage>
</organism>
<dbReference type="AlphaFoldDB" id="R7WF88"/>